<evidence type="ECO:0000256" key="6">
    <source>
        <dbReference type="PROSITE-ProRule" id="PRU01240"/>
    </source>
</evidence>
<evidence type="ECO:0000256" key="5">
    <source>
        <dbReference type="ARBA" id="ARBA00022825"/>
    </source>
</evidence>
<gene>
    <name evidence="11" type="ORF">OLC1_LOCUS21426</name>
</gene>
<comment type="similarity">
    <text evidence="1 6">Belongs to the peptidase S8 family.</text>
</comment>
<dbReference type="InterPro" id="IPR010259">
    <property type="entry name" value="S8pro/Inhibitor_I9"/>
</dbReference>
<dbReference type="InterPro" id="IPR000209">
    <property type="entry name" value="Peptidase_S8/S53_dom"/>
</dbReference>
<dbReference type="InterPro" id="IPR037045">
    <property type="entry name" value="S8pro/Inhibitor_I9_sf"/>
</dbReference>
<protein>
    <submittedName>
        <fullName evidence="11">OLC1v1015580C1</fullName>
    </submittedName>
</protein>
<feature type="chain" id="PRO_5043438111" evidence="7">
    <location>
        <begin position="27"/>
        <end position="679"/>
    </location>
</feature>
<keyword evidence="4" id="KW-0378">Hydrolase</keyword>
<reference evidence="11" key="1">
    <citation type="submission" date="2023-03" db="EMBL/GenBank/DDBJ databases">
        <authorList>
            <person name="Julca I."/>
        </authorList>
    </citation>
    <scope>NUCLEOTIDE SEQUENCE</scope>
</reference>
<organism evidence="11 12">
    <name type="scientific">Oldenlandia corymbosa var. corymbosa</name>
    <dbReference type="NCBI Taxonomy" id="529605"/>
    <lineage>
        <taxon>Eukaryota</taxon>
        <taxon>Viridiplantae</taxon>
        <taxon>Streptophyta</taxon>
        <taxon>Embryophyta</taxon>
        <taxon>Tracheophyta</taxon>
        <taxon>Spermatophyta</taxon>
        <taxon>Magnoliopsida</taxon>
        <taxon>eudicotyledons</taxon>
        <taxon>Gunneridae</taxon>
        <taxon>Pentapetalae</taxon>
        <taxon>asterids</taxon>
        <taxon>lamiids</taxon>
        <taxon>Gentianales</taxon>
        <taxon>Rubiaceae</taxon>
        <taxon>Rubioideae</taxon>
        <taxon>Spermacoceae</taxon>
        <taxon>Hedyotis-Oldenlandia complex</taxon>
        <taxon>Oldenlandia</taxon>
    </lineage>
</organism>
<feature type="domain" description="Inhibitor I9" evidence="9">
    <location>
        <begin position="32"/>
        <end position="109"/>
    </location>
</feature>
<feature type="signal peptide" evidence="7">
    <location>
        <begin position="1"/>
        <end position="26"/>
    </location>
</feature>
<proteinExistence type="inferred from homology"/>
<keyword evidence="2" id="KW-0645">Protease</keyword>
<dbReference type="Gene3D" id="2.60.40.2310">
    <property type="match status" value="1"/>
</dbReference>
<dbReference type="CDD" id="cd04852">
    <property type="entry name" value="Peptidases_S8_3"/>
    <property type="match status" value="1"/>
</dbReference>
<evidence type="ECO:0000256" key="1">
    <source>
        <dbReference type="ARBA" id="ARBA00011073"/>
    </source>
</evidence>
<evidence type="ECO:0000259" key="9">
    <source>
        <dbReference type="Pfam" id="PF05922"/>
    </source>
</evidence>
<dbReference type="Gene3D" id="3.50.30.30">
    <property type="match status" value="1"/>
</dbReference>
<dbReference type="PROSITE" id="PS51892">
    <property type="entry name" value="SUBTILASE"/>
    <property type="match status" value="1"/>
</dbReference>
<dbReference type="FunFam" id="3.30.70.80:FF:000002">
    <property type="entry name" value="Subtilisin-like protease SBT5.3"/>
    <property type="match status" value="1"/>
</dbReference>
<sequence>MHLSLWYSFTLFVIFAFSLGRSLTNANEEKKVYIVYMGGLPLDPNYSPNAHHLSMLQRVVGSSYIEKSLIRSYNRSFNGFAARLTEREAVKLSRDETVISIFPSKTYHLLTTRSWDFMSFPQNVHRNLNGEGDIIIGMLDSGIWPENPSFNDHGFGPIPTKWKGQCKGGDDFKCNKKIIGARTYNKTSCRDSIGHGSHTASIAAGNIVQNASFYGIAGGVARGGAPSARIAVYKVCSESGCDVEQIMAGFDDAIADGVDILSISFGPSAPLELHEDVVAIGSFHAEEKGILSVQAAGNTRFQVAGITSNAPWLFSVAASTIDRRLYTDIVFGNGTILKGRSINSFKLNGTQFPVVYGAEASSKCDLRDAQICSYGCIDPKLVKGKIILCQSIFAEKTSYIAGAIGFIAPVDFSESYVSPIVSTFLTDEQFEFAESYYSSTKTPTMNMLKTVDQRDLAAPLVAEFSSRGPNSQILDILKPDIIAPGVEILAGYSPYSPPSGVPNYDYGHNEFSYGAGHLNPVKAANPGIVYKTTKEEYHNLLCSMNISSDTATKMSGFNISCDDYQRGFKPKDLNYPSMASPIESGHGKFQVQFKRRATNVGVAMSMYYAKLSCYQSPCNATVAPEKLEFKALNEEIPFVVTVSGENLESVLSASLEWNDGTQVARSPIVVFNPKIMASA</sequence>
<evidence type="ECO:0000256" key="3">
    <source>
        <dbReference type="ARBA" id="ARBA00022729"/>
    </source>
</evidence>
<dbReference type="InterPro" id="IPR036852">
    <property type="entry name" value="Peptidase_S8/S53_dom_sf"/>
</dbReference>
<evidence type="ECO:0000259" key="10">
    <source>
        <dbReference type="Pfam" id="PF17766"/>
    </source>
</evidence>
<dbReference type="Gene3D" id="3.40.50.200">
    <property type="entry name" value="Peptidase S8/S53 domain"/>
    <property type="match status" value="1"/>
</dbReference>
<name>A0AAV1E6Q8_OLDCO</name>
<dbReference type="GO" id="GO:0006508">
    <property type="term" value="P:proteolysis"/>
    <property type="evidence" value="ECO:0007669"/>
    <property type="project" value="UniProtKB-KW"/>
</dbReference>
<feature type="domain" description="Subtilisin-like protease fibronectin type-III" evidence="10">
    <location>
        <begin position="572"/>
        <end position="670"/>
    </location>
</feature>
<dbReference type="CDD" id="cd02120">
    <property type="entry name" value="PA_subtilisin_like"/>
    <property type="match status" value="1"/>
</dbReference>
<dbReference type="EMBL" id="OX459125">
    <property type="protein sequence ID" value="CAI9114779.1"/>
    <property type="molecule type" value="Genomic_DNA"/>
</dbReference>
<dbReference type="Gene3D" id="3.30.70.80">
    <property type="entry name" value="Peptidase S8 propeptide/proteinase inhibitor I9"/>
    <property type="match status" value="1"/>
</dbReference>
<evidence type="ECO:0000256" key="2">
    <source>
        <dbReference type="ARBA" id="ARBA00022670"/>
    </source>
</evidence>
<dbReference type="InterPro" id="IPR034197">
    <property type="entry name" value="Peptidases_S8_3"/>
</dbReference>
<comment type="caution">
    <text evidence="6">Lacks conserved residue(s) required for the propagation of feature annotation.</text>
</comment>
<feature type="domain" description="Peptidase S8/S53" evidence="8">
    <location>
        <begin position="133"/>
        <end position="503"/>
    </location>
</feature>
<dbReference type="Pfam" id="PF17766">
    <property type="entry name" value="fn3_6"/>
    <property type="match status" value="1"/>
</dbReference>
<evidence type="ECO:0000313" key="11">
    <source>
        <dbReference type="EMBL" id="CAI9114779.1"/>
    </source>
</evidence>
<dbReference type="InterPro" id="IPR045051">
    <property type="entry name" value="SBT"/>
</dbReference>
<keyword evidence="3 7" id="KW-0732">Signal</keyword>
<evidence type="ECO:0000313" key="12">
    <source>
        <dbReference type="Proteomes" id="UP001161247"/>
    </source>
</evidence>
<keyword evidence="12" id="KW-1185">Reference proteome</keyword>
<dbReference type="PANTHER" id="PTHR10795">
    <property type="entry name" value="PROPROTEIN CONVERTASE SUBTILISIN/KEXIN"/>
    <property type="match status" value="1"/>
</dbReference>
<evidence type="ECO:0000256" key="4">
    <source>
        <dbReference type="ARBA" id="ARBA00022801"/>
    </source>
</evidence>
<dbReference type="InterPro" id="IPR041469">
    <property type="entry name" value="Subtilisin-like_FN3"/>
</dbReference>
<accession>A0AAV1E6Q8</accession>
<dbReference type="SUPFAM" id="SSF52743">
    <property type="entry name" value="Subtilisin-like"/>
    <property type="match status" value="1"/>
</dbReference>
<keyword evidence="5" id="KW-0720">Serine protease</keyword>
<evidence type="ECO:0000256" key="7">
    <source>
        <dbReference type="SAM" id="SignalP"/>
    </source>
</evidence>
<dbReference type="Pfam" id="PF05922">
    <property type="entry name" value="Inhibitor_I9"/>
    <property type="match status" value="1"/>
</dbReference>
<dbReference type="Pfam" id="PF00082">
    <property type="entry name" value="Peptidase_S8"/>
    <property type="match status" value="1"/>
</dbReference>
<dbReference type="GO" id="GO:0004252">
    <property type="term" value="F:serine-type endopeptidase activity"/>
    <property type="evidence" value="ECO:0007669"/>
    <property type="project" value="InterPro"/>
</dbReference>
<dbReference type="AlphaFoldDB" id="A0AAV1E6Q8"/>
<dbReference type="Proteomes" id="UP001161247">
    <property type="component" value="Chromosome 8"/>
</dbReference>
<evidence type="ECO:0000259" key="8">
    <source>
        <dbReference type="Pfam" id="PF00082"/>
    </source>
</evidence>